<comment type="caution">
    <text evidence="12">The sequence shown here is derived from an EMBL/GenBank/DDBJ whole genome shotgun (WGS) entry which is preliminary data.</text>
</comment>
<dbReference type="InterPro" id="IPR003730">
    <property type="entry name" value="Cu_polyphenol_OxRdtase"/>
</dbReference>
<evidence type="ECO:0000313" key="13">
    <source>
        <dbReference type="Proteomes" id="UP000018461"/>
    </source>
</evidence>
<name>G9WMV1_9FIRM</name>
<keyword evidence="6" id="KW-0378">Hydrolase</keyword>
<reference evidence="12" key="1">
    <citation type="submission" date="2011-08" db="EMBL/GenBank/DDBJ databases">
        <authorList>
            <consortium name="The Broad Institute Genome Sequencing Platform"/>
            <person name="Earl A."/>
            <person name="Ward D."/>
            <person name="Feldgarden M."/>
            <person name="Gevers D."/>
            <person name="Sizova M."/>
            <person name="Hazen A."/>
            <person name="Epstein S."/>
            <person name="Young S.K."/>
            <person name="Zeng Q."/>
            <person name="Gargeya S."/>
            <person name="Fitzgerald M."/>
            <person name="Haas B."/>
            <person name="Abouelleil A."/>
            <person name="Alvarado L."/>
            <person name="Arachchi H.M."/>
            <person name="Berlin A."/>
            <person name="Brown A."/>
            <person name="Chapman S.B."/>
            <person name="Chen Z."/>
            <person name="Dunbar C."/>
            <person name="Freedman E."/>
            <person name="Gearin G."/>
            <person name="Gellesch M."/>
            <person name="Goldberg J."/>
            <person name="Griggs A."/>
            <person name="Gujja S."/>
            <person name="Heiman D."/>
            <person name="Howarth C."/>
            <person name="Larson L."/>
            <person name="Lui A."/>
            <person name="MacDonald P.J.P."/>
            <person name="Montmayeur A."/>
            <person name="Murphy C."/>
            <person name="Neiman D."/>
            <person name="Pearson M."/>
            <person name="Priest M."/>
            <person name="Roberts A."/>
            <person name="Saif S."/>
            <person name="Shea T."/>
            <person name="Shenoy N."/>
            <person name="Sisk P."/>
            <person name="Stolte C."/>
            <person name="Sykes S."/>
            <person name="Wortman J."/>
            <person name="Nusbaum C."/>
            <person name="Birren B."/>
        </authorList>
    </citation>
    <scope>NUCLEOTIDE SEQUENCE [LARGE SCALE GENOMIC DNA]</scope>
    <source>
        <strain evidence="12">ACB1</strain>
    </source>
</reference>
<sequence length="285" mass="32006">MKTVFPIKNYKVGEHSLPFIESPLLEGFSGLRHGFSTRKGGVSKDYLSSLNLGFSLGDERENVIENFRIIGQALGGQAGDFVLTQQTHSINVRRVGKEDRGRGIFREREYTDVDALITNEEDVILTAFSADCVPILFYDKGHRAIASCHSGWRGTHGRILAQVIKAMEEEFSSKPEEIYIAIGPSICKNCYEVSEDVGEAFLDAFPALKEVKKNACPIERVSEEKFHIDLWELNRIIALECFIPPENISISGYCTMENPDLFFSHRFSQGKRGVQGSFICLKSQK</sequence>
<gene>
    <name evidence="12" type="ORF">HMPREF9625_00684</name>
</gene>
<keyword evidence="5" id="KW-0479">Metal-binding</keyword>
<evidence type="ECO:0000256" key="7">
    <source>
        <dbReference type="ARBA" id="ARBA00022833"/>
    </source>
</evidence>
<evidence type="ECO:0000256" key="5">
    <source>
        <dbReference type="ARBA" id="ARBA00022723"/>
    </source>
</evidence>
<proteinExistence type="inferred from homology"/>
<dbReference type="InterPro" id="IPR038371">
    <property type="entry name" value="Cu_polyphenol_OxRdtase_sf"/>
</dbReference>
<evidence type="ECO:0000256" key="1">
    <source>
        <dbReference type="ARBA" id="ARBA00000553"/>
    </source>
</evidence>
<evidence type="ECO:0000256" key="11">
    <source>
        <dbReference type="RuleBase" id="RU361274"/>
    </source>
</evidence>
<evidence type="ECO:0000256" key="6">
    <source>
        <dbReference type="ARBA" id="ARBA00022801"/>
    </source>
</evidence>
<dbReference type="NCBIfam" id="TIGR00726">
    <property type="entry name" value="peptidoglycan editing factor PgeF"/>
    <property type="match status" value="1"/>
</dbReference>
<comment type="catalytic activity">
    <reaction evidence="10">
        <text>S-methyl-5'-thioadenosine + phosphate = 5-(methylsulfanyl)-alpha-D-ribose 1-phosphate + adenine</text>
        <dbReference type="Rhea" id="RHEA:11852"/>
        <dbReference type="ChEBI" id="CHEBI:16708"/>
        <dbReference type="ChEBI" id="CHEBI:17509"/>
        <dbReference type="ChEBI" id="CHEBI:43474"/>
        <dbReference type="ChEBI" id="CHEBI:58533"/>
        <dbReference type="EC" id="2.4.2.28"/>
    </reaction>
    <physiologicalReaction direction="left-to-right" evidence="10">
        <dbReference type="Rhea" id="RHEA:11853"/>
    </physiologicalReaction>
</comment>
<dbReference type="PANTHER" id="PTHR30616">
    <property type="entry name" value="UNCHARACTERIZED PROTEIN YFIH"/>
    <property type="match status" value="1"/>
</dbReference>
<protein>
    <recommendedName>
        <fullName evidence="11">Purine nucleoside phosphorylase</fullName>
    </recommendedName>
</protein>
<comment type="catalytic activity">
    <reaction evidence="1">
        <text>inosine + phosphate = alpha-D-ribose 1-phosphate + hypoxanthine</text>
        <dbReference type="Rhea" id="RHEA:27646"/>
        <dbReference type="ChEBI" id="CHEBI:17368"/>
        <dbReference type="ChEBI" id="CHEBI:17596"/>
        <dbReference type="ChEBI" id="CHEBI:43474"/>
        <dbReference type="ChEBI" id="CHEBI:57720"/>
        <dbReference type="EC" id="2.4.2.1"/>
    </reaction>
    <physiologicalReaction direction="left-to-right" evidence="1">
        <dbReference type="Rhea" id="RHEA:27647"/>
    </physiologicalReaction>
</comment>
<evidence type="ECO:0000256" key="9">
    <source>
        <dbReference type="ARBA" id="ARBA00048968"/>
    </source>
</evidence>
<dbReference type="Gene3D" id="3.60.140.10">
    <property type="entry name" value="CNF1/YfiH-like putative cysteine hydrolases"/>
    <property type="match status" value="1"/>
</dbReference>
<organism evidence="12 13">
    <name type="scientific">Oribacterium parvum ACB1</name>
    <dbReference type="NCBI Taxonomy" id="796943"/>
    <lineage>
        <taxon>Bacteria</taxon>
        <taxon>Bacillati</taxon>
        <taxon>Bacillota</taxon>
        <taxon>Clostridia</taxon>
        <taxon>Lachnospirales</taxon>
        <taxon>Lachnospiraceae</taxon>
        <taxon>Oribacterium</taxon>
    </lineage>
</organism>
<evidence type="ECO:0000256" key="2">
    <source>
        <dbReference type="ARBA" id="ARBA00003215"/>
    </source>
</evidence>
<dbReference type="HOGENOM" id="CLU_065784_0_0_9"/>
<dbReference type="STRING" id="796943.HMPREF9625_00684"/>
<dbReference type="InterPro" id="IPR011324">
    <property type="entry name" value="Cytotoxic_necrot_fac-like_cat"/>
</dbReference>
<keyword evidence="13" id="KW-1185">Reference proteome</keyword>
<dbReference type="PANTHER" id="PTHR30616:SF2">
    <property type="entry name" value="PURINE NUCLEOSIDE PHOSPHORYLASE LACC1"/>
    <property type="match status" value="1"/>
</dbReference>
<evidence type="ECO:0000256" key="10">
    <source>
        <dbReference type="ARBA" id="ARBA00049893"/>
    </source>
</evidence>
<comment type="similarity">
    <text evidence="3 11">Belongs to the purine nucleoside phosphorylase YfiH/LACC1 family.</text>
</comment>
<dbReference type="CDD" id="cd16833">
    <property type="entry name" value="YfiH"/>
    <property type="match status" value="1"/>
</dbReference>
<reference evidence="12" key="2">
    <citation type="submission" date="2013-03" db="EMBL/GenBank/DDBJ databases">
        <title>The Genome Sequence of Oribacterium sp. ACB1.</title>
        <authorList>
            <consortium name="The Broad Institute Genomics Platform"/>
            <consortium name="The Broad Institute Genome Sequencing Center for Infectious Disease"/>
            <person name="Earl A."/>
            <person name="Ward D."/>
            <person name="Feldgarden M."/>
            <person name="Gevers D."/>
            <person name="Sizova M."/>
            <person name="Hazen A."/>
            <person name="Epstein S."/>
            <person name="Walker B."/>
            <person name="Young S."/>
            <person name="Zeng Q."/>
            <person name="Gargeya S."/>
            <person name="Fitzgerald M."/>
            <person name="Haas B."/>
            <person name="Abouelleil A."/>
            <person name="Allen A.W."/>
            <person name="Alvarado L."/>
            <person name="Arachchi H.M."/>
            <person name="Berlin A.M."/>
            <person name="Chapman S.B."/>
            <person name="Gainer-Dewar J."/>
            <person name="Goldberg J."/>
            <person name="Griggs A."/>
            <person name="Gujja S."/>
            <person name="Hansen M."/>
            <person name="Howarth C."/>
            <person name="Imamovic A."/>
            <person name="Ireland A."/>
            <person name="Larimer J."/>
            <person name="McCowan C."/>
            <person name="Murphy C."/>
            <person name="Pearson M."/>
            <person name="Poon T.W."/>
            <person name="Priest M."/>
            <person name="Roberts A."/>
            <person name="Saif S."/>
            <person name="Shea T."/>
            <person name="Sisk P."/>
            <person name="Sykes S."/>
            <person name="Wortman J."/>
            <person name="Nusbaum C."/>
            <person name="Birren B."/>
        </authorList>
    </citation>
    <scope>NUCLEOTIDE SEQUENCE [LARGE SCALE GENOMIC DNA]</scope>
    <source>
        <strain evidence="12">ACB1</strain>
    </source>
</reference>
<keyword evidence="7" id="KW-0862">Zinc</keyword>
<comment type="catalytic activity">
    <reaction evidence="9">
        <text>adenosine + phosphate = alpha-D-ribose 1-phosphate + adenine</text>
        <dbReference type="Rhea" id="RHEA:27642"/>
        <dbReference type="ChEBI" id="CHEBI:16335"/>
        <dbReference type="ChEBI" id="CHEBI:16708"/>
        <dbReference type="ChEBI" id="CHEBI:43474"/>
        <dbReference type="ChEBI" id="CHEBI:57720"/>
        <dbReference type="EC" id="2.4.2.1"/>
    </reaction>
    <physiologicalReaction direction="left-to-right" evidence="9">
        <dbReference type="Rhea" id="RHEA:27643"/>
    </physiologicalReaction>
</comment>
<dbReference type="Pfam" id="PF02578">
    <property type="entry name" value="Cu-oxidase_4"/>
    <property type="match status" value="1"/>
</dbReference>
<accession>G9WMV1</accession>
<dbReference type="GO" id="GO:0005507">
    <property type="term" value="F:copper ion binding"/>
    <property type="evidence" value="ECO:0007669"/>
    <property type="project" value="TreeGrafter"/>
</dbReference>
<dbReference type="PATRIC" id="fig|796943.3.peg.1082"/>
<comment type="function">
    <text evidence="2">Purine nucleoside enzyme that catalyzes the phosphorolysis of adenosine and inosine nucleosides, yielding D-ribose 1-phosphate and the respective free bases, adenine and hypoxanthine. Also catalyzes the phosphorolysis of S-methyl-5'-thioadenosine into adenine and S-methyl-5-thio-alpha-D-ribose 1-phosphate. Also has adenosine deaminase activity.</text>
</comment>
<dbReference type="AlphaFoldDB" id="G9WMV1"/>
<evidence type="ECO:0000256" key="3">
    <source>
        <dbReference type="ARBA" id="ARBA00007353"/>
    </source>
</evidence>
<dbReference type="EMBL" id="AFZC02000003">
    <property type="protein sequence ID" value="EHL11854.1"/>
    <property type="molecule type" value="Genomic_DNA"/>
</dbReference>
<keyword evidence="4" id="KW-0808">Transferase</keyword>
<evidence type="ECO:0000313" key="12">
    <source>
        <dbReference type="EMBL" id="EHL11854.1"/>
    </source>
</evidence>
<dbReference type="GO" id="GO:0016787">
    <property type="term" value="F:hydrolase activity"/>
    <property type="evidence" value="ECO:0007669"/>
    <property type="project" value="UniProtKB-KW"/>
</dbReference>
<dbReference type="RefSeq" id="WP_009534545.1">
    <property type="nucleotide sequence ID" value="NZ_KE148312.1"/>
</dbReference>
<dbReference type="Proteomes" id="UP000018461">
    <property type="component" value="Unassembled WGS sequence"/>
</dbReference>
<dbReference type="GO" id="GO:0017061">
    <property type="term" value="F:S-methyl-5-thioadenosine phosphorylase activity"/>
    <property type="evidence" value="ECO:0007669"/>
    <property type="project" value="UniProtKB-EC"/>
</dbReference>
<dbReference type="SUPFAM" id="SSF64438">
    <property type="entry name" value="CNF1/YfiH-like putative cysteine hydrolases"/>
    <property type="match status" value="1"/>
</dbReference>
<evidence type="ECO:0000256" key="4">
    <source>
        <dbReference type="ARBA" id="ARBA00022679"/>
    </source>
</evidence>
<evidence type="ECO:0000256" key="8">
    <source>
        <dbReference type="ARBA" id="ARBA00047989"/>
    </source>
</evidence>
<comment type="catalytic activity">
    <reaction evidence="8">
        <text>adenosine + H2O + H(+) = inosine + NH4(+)</text>
        <dbReference type="Rhea" id="RHEA:24408"/>
        <dbReference type="ChEBI" id="CHEBI:15377"/>
        <dbReference type="ChEBI" id="CHEBI:15378"/>
        <dbReference type="ChEBI" id="CHEBI:16335"/>
        <dbReference type="ChEBI" id="CHEBI:17596"/>
        <dbReference type="ChEBI" id="CHEBI:28938"/>
        <dbReference type="EC" id="3.5.4.4"/>
    </reaction>
    <physiologicalReaction direction="left-to-right" evidence="8">
        <dbReference type="Rhea" id="RHEA:24409"/>
    </physiologicalReaction>
</comment>